<feature type="domain" description="Ribosome maturation factor RimP N-terminal" evidence="4">
    <location>
        <begin position="9"/>
        <end position="81"/>
    </location>
</feature>
<dbReference type="InterPro" id="IPR036847">
    <property type="entry name" value="RimP_C_sf"/>
</dbReference>
<protein>
    <recommendedName>
        <fullName evidence="3">Ribosome maturation factor RimP</fullName>
    </recommendedName>
</protein>
<dbReference type="Gene3D" id="2.30.30.180">
    <property type="entry name" value="Ribosome maturation factor RimP, C-terminal domain"/>
    <property type="match status" value="1"/>
</dbReference>
<keyword evidence="1 3" id="KW-0963">Cytoplasm</keyword>
<comment type="subcellular location">
    <subcellularLocation>
        <location evidence="3">Cytoplasm</location>
    </subcellularLocation>
</comment>
<feature type="domain" description="Ribosome maturation factor RimP C-terminal" evidence="5">
    <location>
        <begin position="84"/>
        <end position="148"/>
    </location>
</feature>
<dbReference type="InterPro" id="IPR035956">
    <property type="entry name" value="RimP_N_sf"/>
</dbReference>
<dbReference type="Pfam" id="PF17384">
    <property type="entry name" value="DUF150_C"/>
    <property type="match status" value="1"/>
</dbReference>
<proteinExistence type="inferred from homology"/>
<evidence type="ECO:0000313" key="6">
    <source>
        <dbReference type="EMBL" id="MFC4308105.1"/>
    </source>
</evidence>
<dbReference type="PANTHER" id="PTHR33867:SF1">
    <property type="entry name" value="RIBOSOME MATURATION FACTOR RIMP"/>
    <property type="match status" value="1"/>
</dbReference>
<dbReference type="Proteomes" id="UP001595904">
    <property type="component" value="Unassembled WGS sequence"/>
</dbReference>
<dbReference type="CDD" id="cd01734">
    <property type="entry name" value="YlxS_C"/>
    <property type="match status" value="1"/>
</dbReference>
<dbReference type="PANTHER" id="PTHR33867">
    <property type="entry name" value="RIBOSOME MATURATION FACTOR RIMP"/>
    <property type="match status" value="1"/>
</dbReference>
<dbReference type="SUPFAM" id="SSF75420">
    <property type="entry name" value="YhbC-like, N-terminal domain"/>
    <property type="match status" value="1"/>
</dbReference>
<organism evidence="6 7">
    <name type="scientific">Steroidobacter flavus</name>
    <dbReference type="NCBI Taxonomy" id="1842136"/>
    <lineage>
        <taxon>Bacteria</taxon>
        <taxon>Pseudomonadati</taxon>
        <taxon>Pseudomonadota</taxon>
        <taxon>Gammaproteobacteria</taxon>
        <taxon>Steroidobacterales</taxon>
        <taxon>Steroidobacteraceae</taxon>
        <taxon>Steroidobacter</taxon>
    </lineage>
</organism>
<comment type="caution">
    <text evidence="6">The sequence shown here is derived from an EMBL/GenBank/DDBJ whole genome shotgun (WGS) entry which is preliminary data.</text>
</comment>
<name>A0ABV8SLB2_9GAMM</name>
<keyword evidence="7" id="KW-1185">Reference proteome</keyword>
<reference evidence="7" key="1">
    <citation type="journal article" date="2019" name="Int. J. Syst. Evol. Microbiol.">
        <title>The Global Catalogue of Microorganisms (GCM) 10K type strain sequencing project: providing services to taxonomists for standard genome sequencing and annotation.</title>
        <authorList>
            <consortium name="The Broad Institute Genomics Platform"/>
            <consortium name="The Broad Institute Genome Sequencing Center for Infectious Disease"/>
            <person name="Wu L."/>
            <person name="Ma J."/>
        </authorList>
    </citation>
    <scope>NUCLEOTIDE SEQUENCE [LARGE SCALE GENOMIC DNA]</scope>
    <source>
        <strain evidence="7">CGMCC 1.10759</strain>
    </source>
</reference>
<evidence type="ECO:0000313" key="7">
    <source>
        <dbReference type="Proteomes" id="UP001595904"/>
    </source>
</evidence>
<evidence type="ECO:0000256" key="3">
    <source>
        <dbReference type="HAMAP-Rule" id="MF_01077"/>
    </source>
</evidence>
<keyword evidence="2 3" id="KW-0690">Ribosome biogenesis</keyword>
<dbReference type="Gene3D" id="3.30.300.70">
    <property type="entry name" value="RimP-like superfamily, N-terminal"/>
    <property type="match status" value="1"/>
</dbReference>
<sequence>MLRDQLGELLGPVVANLGYELWEIEYAPRAGGGLLRLYIDSPDGISVDDCEKVSRAVSAVLDEADPIPNEYTLEVSSPGLDRVLRTQAHFARFAGERVKVEMIQQINGRKRFQGRLQKVGESEITLETDGGEVSLPIEDIHRARLIPDV</sequence>
<evidence type="ECO:0000259" key="4">
    <source>
        <dbReference type="Pfam" id="PF02576"/>
    </source>
</evidence>
<dbReference type="InterPro" id="IPR003728">
    <property type="entry name" value="Ribosome_maturation_RimP"/>
</dbReference>
<dbReference type="InterPro" id="IPR028998">
    <property type="entry name" value="RimP_C"/>
</dbReference>
<evidence type="ECO:0000256" key="1">
    <source>
        <dbReference type="ARBA" id="ARBA00022490"/>
    </source>
</evidence>
<accession>A0ABV8SLB2</accession>
<dbReference type="InterPro" id="IPR028989">
    <property type="entry name" value="RimP_N"/>
</dbReference>
<dbReference type="Pfam" id="PF02576">
    <property type="entry name" value="RimP_N"/>
    <property type="match status" value="1"/>
</dbReference>
<comment type="similarity">
    <text evidence="3">Belongs to the RimP family.</text>
</comment>
<dbReference type="SUPFAM" id="SSF74942">
    <property type="entry name" value="YhbC-like, C-terminal domain"/>
    <property type="match status" value="1"/>
</dbReference>
<gene>
    <name evidence="3 6" type="primary">rimP</name>
    <name evidence="6" type="ORF">ACFPN2_03335</name>
</gene>
<evidence type="ECO:0000259" key="5">
    <source>
        <dbReference type="Pfam" id="PF17384"/>
    </source>
</evidence>
<dbReference type="EMBL" id="JBHSDU010000001">
    <property type="protein sequence ID" value="MFC4308105.1"/>
    <property type="molecule type" value="Genomic_DNA"/>
</dbReference>
<comment type="function">
    <text evidence="3">Required for maturation of 30S ribosomal subunits.</text>
</comment>
<dbReference type="NCBIfam" id="NF000927">
    <property type="entry name" value="PRK00092.1-1"/>
    <property type="match status" value="1"/>
</dbReference>
<evidence type="ECO:0000256" key="2">
    <source>
        <dbReference type="ARBA" id="ARBA00022517"/>
    </source>
</evidence>
<dbReference type="RefSeq" id="WP_129779170.1">
    <property type="nucleotide sequence ID" value="NZ_JBHSDU010000001.1"/>
</dbReference>
<dbReference type="HAMAP" id="MF_01077">
    <property type="entry name" value="RimP"/>
    <property type="match status" value="1"/>
</dbReference>